<dbReference type="GO" id="GO:0005886">
    <property type="term" value="C:plasma membrane"/>
    <property type="evidence" value="ECO:0007669"/>
    <property type="project" value="UniProtKB-SubCell"/>
</dbReference>
<dbReference type="SUPFAM" id="SSF103473">
    <property type="entry name" value="MFS general substrate transporter"/>
    <property type="match status" value="1"/>
</dbReference>
<comment type="subcellular location">
    <subcellularLocation>
        <location evidence="1">Cell membrane</location>
        <topology evidence="1">Multi-pass membrane protein</topology>
    </subcellularLocation>
</comment>
<name>A0A2K9NPY3_BACTC</name>
<keyword evidence="4" id="KW-0812">Transmembrane</keyword>
<evidence type="ECO:0000256" key="4">
    <source>
        <dbReference type="ARBA" id="ARBA00022692"/>
    </source>
</evidence>
<keyword evidence="5" id="KW-1133">Transmembrane helix</keyword>
<dbReference type="PANTHER" id="PTHR23513">
    <property type="entry name" value="INTEGRAL MEMBRANE EFFLUX PROTEIN-RELATED"/>
    <property type="match status" value="1"/>
</dbReference>
<dbReference type="Gene3D" id="1.20.1250.20">
    <property type="entry name" value="MFS general substrate transporter like domains"/>
    <property type="match status" value="1"/>
</dbReference>
<evidence type="ECO:0000313" key="8">
    <source>
        <dbReference type="Proteomes" id="UP000235584"/>
    </source>
</evidence>
<evidence type="ECO:0000256" key="3">
    <source>
        <dbReference type="ARBA" id="ARBA00022475"/>
    </source>
</evidence>
<dbReference type="OrthoDB" id="9775268at2"/>
<keyword evidence="6" id="KW-0472">Membrane</keyword>
<evidence type="ECO:0000256" key="5">
    <source>
        <dbReference type="ARBA" id="ARBA00022989"/>
    </source>
</evidence>
<dbReference type="PANTHER" id="PTHR23513:SF11">
    <property type="entry name" value="STAPHYLOFERRIN A TRANSPORTER"/>
    <property type="match status" value="1"/>
</dbReference>
<dbReference type="GO" id="GO:0022857">
    <property type="term" value="F:transmembrane transporter activity"/>
    <property type="evidence" value="ECO:0007669"/>
    <property type="project" value="InterPro"/>
</dbReference>
<dbReference type="InterPro" id="IPR020846">
    <property type="entry name" value="MFS_dom"/>
</dbReference>
<accession>A0A2K9NPY3</accession>
<evidence type="ECO:0000256" key="6">
    <source>
        <dbReference type="ARBA" id="ARBA00023136"/>
    </source>
</evidence>
<evidence type="ECO:0000313" key="7">
    <source>
        <dbReference type="EMBL" id="AUN97568.1"/>
    </source>
</evidence>
<protein>
    <submittedName>
        <fullName evidence="7">MFS transporter</fullName>
    </submittedName>
</protein>
<dbReference type="AlphaFoldDB" id="A0A2K9NPY3"/>
<gene>
    <name evidence="7" type="ORF">C0V70_05460</name>
</gene>
<dbReference type="RefSeq" id="WP_102242863.1">
    <property type="nucleotide sequence ID" value="NZ_CP025704.1"/>
</dbReference>
<sequence>MNFPALENKNFRIYIGGQFISLIGTSMQQLAMSWMIYKLTNSPMWLGFAGFSAQLPMFVFGLFAGVIVDHVDRHKLLIWTQALAAVQAILLAILTFTGHVTLAHLIILDFTLGTINAFDMTTRQAFVVQMVGSKKDLPNAIAINSSVINLTRLLGPAIAGAMIAIVGEGMCFLINGVSYIAVLIALLNVKVSPYIPPAFNPRKIFSNLKVGYEAIFKNEHLRAVIFFLTFISFFGIPYTTFFPAIAAKVPNGGATALGWISSCVGVGSLISALYLSNRRGAPTLARIVGIAGIAFGLFLMILSQLEHFQFILFSVFTTGMSMMLQLASSNTMIQSTVDDDKRGRVMSFFNVALLGIAPFGSLLMGFSAEHLGLHSALLINGAICLVGAFIFYKKAPSINEYILSKA</sequence>
<proteinExistence type="predicted"/>
<evidence type="ECO:0000256" key="2">
    <source>
        <dbReference type="ARBA" id="ARBA00022448"/>
    </source>
</evidence>
<dbReference type="PROSITE" id="PS50850">
    <property type="entry name" value="MFS"/>
    <property type="match status" value="1"/>
</dbReference>
<dbReference type="Pfam" id="PF05977">
    <property type="entry name" value="MFS_3"/>
    <property type="match status" value="1"/>
</dbReference>
<organism evidence="7 8">
    <name type="scientific">Bacteriovorax stolpii</name>
    <name type="common">Bdellovibrio stolpii</name>
    <dbReference type="NCBI Taxonomy" id="960"/>
    <lineage>
        <taxon>Bacteria</taxon>
        <taxon>Pseudomonadati</taxon>
        <taxon>Bdellovibrionota</taxon>
        <taxon>Bacteriovoracia</taxon>
        <taxon>Bacteriovoracales</taxon>
        <taxon>Bacteriovoracaceae</taxon>
        <taxon>Bacteriovorax</taxon>
    </lineage>
</organism>
<reference evidence="7 8" key="1">
    <citation type="submission" date="2018-01" db="EMBL/GenBank/DDBJ databases">
        <title>Complete genome sequence of Bacteriovorax stolpii DSM12778.</title>
        <authorList>
            <person name="Tang B."/>
            <person name="Chang J."/>
        </authorList>
    </citation>
    <scope>NUCLEOTIDE SEQUENCE [LARGE SCALE GENOMIC DNA]</scope>
    <source>
        <strain evidence="7 8">DSM 12778</strain>
    </source>
</reference>
<dbReference type="Proteomes" id="UP000235584">
    <property type="component" value="Chromosome"/>
</dbReference>
<dbReference type="KEGG" id="bsto:C0V70_05460"/>
<dbReference type="CDD" id="cd06173">
    <property type="entry name" value="MFS_MefA_like"/>
    <property type="match status" value="1"/>
</dbReference>
<dbReference type="InterPro" id="IPR010290">
    <property type="entry name" value="TM_effector"/>
</dbReference>
<dbReference type="EMBL" id="CP025704">
    <property type="protein sequence ID" value="AUN97568.1"/>
    <property type="molecule type" value="Genomic_DNA"/>
</dbReference>
<evidence type="ECO:0000256" key="1">
    <source>
        <dbReference type="ARBA" id="ARBA00004651"/>
    </source>
</evidence>
<keyword evidence="3" id="KW-1003">Cell membrane</keyword>
<keyword evidence="8" id="KW-1185">Reference proteome</keyword>
<keyword evidence="2" id="KW-0813">Transport</keyword>
<dbReference type="InterPro" id="IPR036259">
    <property type="entry name" value="MFS_trans_sf"/>
</dbReference>